<feature type="non-terminal residue" evidence="2">
    <location>
        <position position="1"/>
    </location>
</feature>
<gene>
    <name evidence="2" type="ORF">FWILDA_LOCUS18333</name>
</gene>
<sequence>ENDNSDNNSYSDSNSSDDNNDYDIKLLTEKYLLNNDREIL</sequence>
<accession>A0A9W4WZM1</accession>
<evidence type="ECO:0000313" key="2">
    <source>
        <dbReference type="EMBL" id="CAI2197954.1"/>
    </source>
</evidence>
<evidence type="ECO:0000313" key="3">
    <source>
        <dbReference type="Proteomes" id="UP001153678"/>
    </source>
</evidence>
<proteinExistence type="predicted"/>
<dbReference type="AlphaFoldDB" id="A0A9W4WZM1"/>
<organism evidence="2 3">
    <name type="scientific">Funneliformis geosporum</name>
    <dbReference type="NCBI Taxonomy" id="1117311"/>
    <lineage>
        <taxon>Eukaryota</taxon>
        <taxon>Fungi</taxon>
        <taxon>Fungi incertae sedis</taxon>
        <taxon>Mucoromycota</taxon>
        <taxon>Glomeromycotina</taxon>
        <taxon>Glomeromycetes</taxon>
        <taxon>Glomerales</taxon>
        <taxon>Glomeraceae</taxon>
        <taxon>Funneliformis</taxon>
    </lineage>
</organism>
<keyword evidence="3" id="KW-1185">Reference proteome</keyword>
<dbReference type="Proteomes" id="UP001153678">
    <property type="component" value="Unassembled WGS sequence"/>
</dbReference>
<feature type="compositionally biased region" description="Low complexity" evidence="1">
    <location>
        <begin position="1"/>
        <end position="17"/>
    </location>
</feature>
<dbReference type="OrthoDB" id="2443806at2759"/>
<comment type="caution">
    <text evidence="2">The sequence shown here is derived from an EMBL/GenBank/DDBJ whole genome shotgun (WGS) entry which is preliminary data.</text>
</comment>
<protein>
    <submittedName>
        <fullName evidence="2">18763_t:CDS:1</fullName>
    </submittedName>
</protein>
<dbReference type="EMBL" id="CAMKVN010017454">
    <property type="protein sequence ID" value="CAI2197954.1"/>
    <property type="molecule type" value="Genomic_DNA"/>
</dbReference>
<reference evidence="2" key="1">
    <citation type="submission" date="2022-08" db="EMBL/GenBank/DDBJ databases">
        <authorList>
            <person name="Kallberg Y."/>
            <person name="Tangrot J."/>
            <person name="Rosling A."/>
        </authorList>
    </citation>
    <scope>NUCLEOTIDE SEQUENCE</scope>
    <source>
        <strain evidence="2">Wild A</strain>
    </source>
</reference>
<feature type="region of interest" description="Disordered" evidence="1">
    <location>
        <begin position="1"/>
        <end position="22"/>
    </location>
</feature>
<name>A0A9W4WZM1_9GLOM</name>
<evidence type="ECO:0000256" key="1">
    <source>
        <dbReference type="SAM" id="MobiDB-lite"/>
    </source>
</evidence>